<dbReference type="GO" id="GO:0030289">
    <property type="term" value="C:protein phosphatase 4 complex"/>
    <property type="evidence" value="ECO:0007669"/>
    <property type="project" value="InterPro"/>
</dbReference>
<gene>
    <name evidence="3" type="ORF">GNLVRS02_ARAD1D07172g</name>
</gene>
<evidence type="ECO:0000256" key="2">
    <source>
        <dbReference type="SAM" id="MobiDB-lite"/>
    </source>
</evidence>
<dbReference type="PhylomeDB" id="A0A060T8I6"/>
<dbReference type="GO" id="GO:0005634">
    <property type="term" value="C:nucleus"/>
    <property type="evidence" value="ECO:0007669"/>
    <property type="project" value="TreeGrafter"/>
</dbReference>
<feature type="compositionally biased region" description="Low complexity" evidence="2">
    <location>
        <begin position="226"/>
        <end position="240"/>
    </location>
</feature>
<dbReference type="PANTHER" id="PTHR16487:SF0">
    <property type="entry name" value="PROTEIN PHOSPHATASE 4 REGULATORY SUBUNIT 2-RELATED"/>
    <property type="match status" value="1"/>
</dbReference>
<organism evidence="3">
    <name type="scientific">Blastobotrys adeninivorans</name>
    <name type="common">Yeast</name>
    <name type="synonym">Arxula adeninivorans</name>
    <dbReference type="NCBI Taxonomy" id="409370"/>
    <lineage>
        <taxon>Eukaryota</taxon>
        <taxon>Fungi</taxon>
        <taxon>Dikarya</taxon>
        <taxon>Ascomycota</taxon>
        <taxon>Saccharomycotina</taxon>
        <taxon>Dipodascomycetes</taxon>
        <taxon>Dipodascales</taxon>
        <taxon>Trichomonascaceae</taxon>
        <taxon>Blastobotrys</taxon>
    </lineage>
</organism>
<sequence>MTSDQSAESVLKEVAKDGDFEKHNVTWDEFLPRVVKVLDTVVRTSFEFDGQAVIKDPLSGSSRTQDAFLEDVKKLLSGFGQDPPFTFQRIAELLTQPHVYYGPKVVHKFLHAVERSLMVESSVKEYPEKDLLKELENTQSARVDESGIVMSDISWVVDTGAPYDQGSPNEGKEEEHDQNEQVEQADEFESIPLDDRRRKSRDEEEEEPDVKRTRTDEDSGDKEDSAGANANDSADDAATN</sequence>
<reference evidence="3" key="1">
    <citation type="submission" date="2014-02" db="EMBL/GenBank/DDBJ databases">
        <authorList>
            <person name="Genoscope - CEA"/>
        </authorList>
    </citation>
    <scope>NUCLEOTIDE SEQUENCE</scope>
    <source>
        <strain evidence="3">LS3</strain>
    </source>
</reference>
<dbReference type="PANTHER" id="PTHR16487">
    <property type="entry name" value="PPP4R2-RELATED PROTEIN"/>
    <property type="match status" value="1"/>
</dbReference>
<protein>
    <submittedName>
        <fullName evidence="3">ARAD1D07172p</fullName>
    </submittedName>
</protein>
<dbReference type="GO" id="GO:0019888">
    <property type="term" value="F:protein phosphatase regulator activity"/>
    <property type="evidence" value="ECO:0007669"/>
    <property type="project" value="InterPro"/>
</dbReference>
<feature type="compositionally biased region" description="Basic and acidic residues" evidence="2">
    <location>
        <begin position="170"/>
        <end position="179"/>
    </location>
</feature>
<accession>A0A060T8I6</accession>
<name>A0A060T8I6_BLAAD</name>
<feature type="compositionally biased region" description="Basic and acidic residues" evidence="2">
    <location>
        <begin position="209"/>
        <end position="225"/>
    </location>
</feature>
<dbReference type="EMBL" id="HG937694">
    <property type="protein sequence ID" value="CDP37248.1"/>
    <property type="molecule type" value="Genomic_DNA"/>
</dbReference>
<dbReference type="GO" id="GO:0005737">
    <property type="term" value="C:cytoplasm"/>
    <property type="evidence" value="ECO:0007669"/>
    <property type="project" value="TreeGrafter"/>
</dbReference>
<proteinExistence type="inferred from homology"/>
<dbReference type="AlphaFoldDB" id="A0A060T8I6"/>
<feature type="compositionally biased region" description="Basic and acidic residues" evidence="2">
    <location>
        <begin position="193"/>
        <end position="202"/>
    </location>
</feature>
<comment type="similarity">
    <text evidence="1">Belongs to the PPP4R2 family.</text>
</comment>
<dbReference type="Pfam" id="PF09184">
    <property type="entry name" value="PPP4R2"/>
    <property type="match status" value="1"/>
</dbReference>
<feature type="region of interest" description="Disordered" evidence="2">
    <location>
        <begin position="159"/>
        <end position="240"/>
    </location>
</feature>
<evidence type="ECO:0000256" key="1">
    <source>
        <dbReference type="ARBA" id="ARBA00009207"/>
    </source>
</evidence>
<reference evidence="3" key="2">
    <citation type="submission" date="2014-06" db="EMBL/GenBank/DDBJ databases">
        <title>The complete genome of Blastobotrys (Arxula) adeninivorans LS3 - a yeast of biotechnological interest.</title>
        <authorList>
            <person name="Kunze G."/>
            <person name="Gaillardin C."/>
            <person name="Czernicka M."/>
            <person name="Durrens P."/>
            <person name="Martin T."/>
            <person name="Boer E."/>
            <person name="Gabaldon T."/>
            <person name="Cruz J."/>
            <person name="Talla E."/>
            <person name="Marck C."/>
            <person name="Goffeau A."/>
            <person name="Barbe V."/>
            <person name="Baret P."/>
            <person name="Baronian K."/>
            <person name="Beier S."/>
            <person name="Bleykasten C."/>
            <person name="Bode R."/>
            <person name="Casaregola S."/>
            <person name="Despons L."/>
            <person name="Fairhead C."/>
            <person name="Giersberg M."/>
            <person name="Gierski P."/>
            <person name="Hahnel U."/>
            <person name="Hartmann A."/>
            <person name="Jankowska D."/>
            <person name="Jubin C."/>
            <person name="Jung P."/>
            <person name="Lafontaine I."/>
            <person name="Leh-Louis V."/>
            <person name="Lemaire M."/>
            <person name="Marcet-Houben M."/>
            <person name="Mascher M."/>
            <person name="Morel G."/>
            <person name="Richard G.-F."/>
            <person name="Riechen J."/>
            <person name="Sacerdot C."/>
            <person name="Sarkar A."/>
            <person name="Savel G."/>
            <person name="Schacherer J."/>
            <person name="Sherman D."/>
            <person name="Straub M.-L."/>
            <person name="Stein N."/>
            <person name="Thierry A."/>
            <person name="Trautwein-Schult A."/>
            <person name="Westhof E."/>
            <person name="Worch S."/>
            <person name="Dujon B."/>
            <person name="Souciet J.-L."/>
            <person name="Wincker P."/>
            <person name="Scholz U."/>
            <person name="Neuveglise N."/>
        </authorList>
    </citation>
    <scope>NUCLEOTIDE SEQUENCE</scope>
    <source>
        <strain evidence="3">LS3</strain>
    </source>
</reference>
<evidence type="ECO:0000313" key="3">
    <source>
        <dbReference type="EMBL" id="CDP37248.1"/>
    </source>
</evidence>
<dbReference type="InterPro" id="IPR015267">
    <property type="entry name" value="PPP4R2"/>
</dbReference>